<comment type="caution">
    <text evidence="1">The sequence shown here is derived from an EMBL/GenBank/DDBJ whole genome shotgun (WGS) entry which is preliminary data.</text>
</comment>
<dbReference type="Proteomes" id="UP001600888">
    <property type="component" value="Unassembled WGS sequence"/>
</dbReference>
<keyword evidence="2" id="KW-1185">Reference proteome</keyword>
<evidence type="ECO:0000313" key="2">
    <source>
        <dbReference type="Proteomes" id="UP001600888"/>
    </source>
</evidence>
<proteinExistence type="predicted"/>
<organism evidence="1 2">
    <name type="scientific">Diaporthe vaccinii</name>
    <dbReference type="NCBI Taxonomy" id="105482"/>
    <lineage>
        <taxon>Eukaryota</taxon>
        <taxon>Fungi</taxon>
        <taxon>Dikarya</taxon>
        <taxon>Ascomycota</taxon>
        <taxon>Pezizomycotina</taxon>
        <taxon>Sordariomycetes</taxon>
        <taxon>Sordariomycetidae</taxon>
        <taxon>Diaporthales</taxon>
        <taxon>Diaporthaceae</taxon>
        <taxon>Diaporthe</taxon>
        <taxon>Diaporthe eres species complex</taxon>
    </lineage>
</organism>
<sequence>MLDLLELRLVLMGAASGLGRSKTPFYSQEGRDWVQFDVQASHISLPQKLHCVPHNPTTHLTNLPAAITSTSTSELSKIQGGIWEGLRTQDRKIMEALGQGETAGTRAWVGVISLRQLGLTRGYTQSGEPP</sequence>
<gene>
    <name evidence="1" type="ORF">FJTKL_01000</name>
</gene>
<protein>
    <submittedName>
        <fullName evidence="1">Uncharacterized protein</fullName>
    </submittedName>
</protein>
<dbReference type="EMBL" id="JBAWTH010000118">
    <property type="protein sequence ID" value="KAL2276317.1"/>
    <property type="molecule type" value="Genomic_DNA"/>
</dbReference>
<evidence type="ECO:0000313" key="1">
    <source>
        <dbReference type="EMBL" id="KAL2276317.1"/>
    </source>
</evidence>
<accession>A0ABR4E1L7</accession>
<reference evidence="1 2" key="1">
    <citation type="submission" date="2024-03" db="EMBL/GenBank/DDBJ databases">
        <title>A high-quality draft genome sequence of Diaporthe vaccinii, a causative agent of upright dieback and viscid rot disease in cranberry plants.</title>
        <authorList>
            <person name="Sarrasin M."/>
            <person name="Lang B.F."/>
            <person name="Burger G."/>
        </authorList>
    </citation>
    <scope>NUCLEOTIDE SEQUENCE [LARGE SCALE GENOMIC DNA]</scope>
    <source>
        <strain evidence="1 2">IS7</strain>
    </source>
</reference>
<name>A0ABR4E1L7_9PEZI</name>